<gene>
    <name evidence="4" type="ORF">DU002_10405</name>
</gene>
<reference evidence="4 5" key="1">
    <citation type="submission" date="2018-07" db="EMBL/GenBank/DDBJ databases">
        <title>Corallincola holothuriorum sp. nov., a new facultative anaerobe isolated from sea cucumber Apostichopus japonicus.</title>
        <authorList>
            <person name="Xia H."/>
        </authorList>
    </citation>
    <scope>NUCLEOTIDE SEQUENCE [LARGE SCALE GENOMIC DNA]</scope>
    <source>
        <strain evidence="4 5">C4</strain>
    </source>
</reference>
<dbReference type="Proteomes" id="UP000252558">
    <property type="component" value="Unassembled WGS sequence"/>
</dbReference>
<proteinExistence type="predicted"/>
<dbReference type="EMBL" id="QPID01000005">
    <property type="protein sequence ID" value="RCU50022.1"/>
    <property type="molecule type" value="Genomic_DNA"/>
</dbReference>
<feature type="transmembrane region" description="Helical" evidence="2">
    <location>
        <begin position="6"/>
        <end position="26"/>
    </location>
</feature>
<dbReference type="GO" id="GO:0005886">
    <property type="term" value="C:plasma membrane"/>
    <property type="evidence" value="ECO:0007669"/>
    <property type="project" value="TreeGrafter"/>
</dbReference>
<keyword evidence="2" id="KW-1133">Transmembrane helix</keyword>
<protein>
    <submittedName>
        <fullName evidence="4">AsmA family protein</fullName>
    </submittedName>
</protein>
<dbReference type="InterPro" id="IPR007844">
    <property type="entry name" value="AsmA"/>
</dbReference>
<accession>A0A368NHI0</accession>
<dbReference type="OrthoDB" id="5615627at2"/>
<feature type="region of interest" description="Disordered" evidence="1">
    <location>
        <begin position="131"/>
        <end position="152"/>
    </location>
</feature>
<dbReference type="AlphaFoldDB" id="A0A368NHI0"/>
<organism evidence="4 5">
    <name type="scientific">Corallincola holothuriorum</name>
    <dbReference type="NCBI Taxonomy" id="2282215"/>
    <lineage>
        <taxon>Bacteria</taxon>
        <taxon>Pseudomonadati</taxon>
        <taxon>Pseudomonadota</taxon>
        <taxon>Gammaproteobacteria</taxon>
        <taxon>Alteromonadales</taxon>
        <taxon>Psychromonadaceae</taxon>
        <taxon>Corallincola</taxon>
    </lineage>
</organism>
<dbReference type="PANTHER" id="PTHR30441">
    <property type="entry name" value="DUF748 DOMAIN-CONTAINING PROTEIN"/>
    <property type="match status" value="1"/>
</dbReference>
<evidence type="ECO:0000256" key="1">
    <source>
        <dbReference type="SAM" id="MobiDB-lite"/>
    </source>
</evidence>
<evidence type="ECO:0000256" key="2">
    <source>
        <dbReference type="SAM" id="Phobius"/>
    </source>
</evidence>
<dbReference type="PANTHER" id="PTHR30441:SF8">
    <property type="entry name" value="DUF748 DOMAIN-CONTAINING PROTEIN"/>
    <property type="match status" value="1"/>
</dbReference>
<evidence type="ECO:0000313" key="4">
    <source>
        <dbReference type="EMBL" id="RCU50022.1"/>
    </source>
</evidence>
<dbReference type="GO" id="GO:0090313">
    <property type="term" value="P:regulation of protein targeting to membrane"/>
    <property type="evidence" value="ECO:0007669"/>
    <property type="project" value="TreeGrafter"/>
</dbReference>
<evidence type="ECO:0000313" key="5">
    <source>
        <dbReference type="Proteomes" id="UP000252558"/>
    </source>
</evidence>
<dbReference type="Pfam" id="PF05170">
    <property type="entry name" value="AsmA"/>
    <property type="match status" value="1"/>
</dbReference>
<comment type="caution">
    <text evidence="4">The sequence shown here is derived from an EMBL/GenBank/DDBJ whole genome shotgun (WGS) entry which is preliminary data.</text>
</comment>
<keyword evidence="2" id="KW-0472">Membrane</keyword>
<dbReference type="RefSeq" id="WP_114338309.1">
    <property type="nucleotide sequence ID" value="NZ_QPID01000005.1"/>
</dbReference>
<keyword evidence="2" id="KW-0812">Transmembrane</keyword>
<evidence type="ECO:0000259" key="3">
    <source>
        <dbReference type="Pfam" id="PF05170"/>
    </source>
</evidence>
<feature type="domain" description="AsmA" evidence="3">
    <location>
        <begin position="64"/>
        <end position="179"/>
    </location>
</feature>
<dbReference type="InterPro" id="IPR052894">
    <property type="entry name" value="AsmA-related"/>
</dbReference>
<keyword evidence="5" id="KW-1185">Reference proteome</keyword>
<sequence length="249" mass="26555">MKVGKWLLGIVGVVVIVAGVLIYGVLSNLDSIVKTLVEKVGSDVTKVEVTLDSVNIKLTDGRGELQGLTLGNPTGFGSDYLFDLNDIVLDIDPASLTKDVYVINEIKVDGAKLIAEQKGGSTNLQALLKGMQSGAQKPAEQQPKESQPAEAGADVKLAVEKFTLSNNAVTLMTEQFGEHKITMPTIALTNLGSASKGLTPEQLTSEIVSQITKQVEKRVTEELKKLAEEKVKEKAKEKLEGGLLDKLGG</sequence>
<name>A0A368NHI0_9GAMM</name>